<dbReference type="Pfam" id="PF09578">
    <property type="entry name" value="Spore_YabQ"/>
    <property type="match status" value="1"/>
</dbReference>
<dbReference type="AlphaFoldDB" id="A0A916Q727"/>
<evidence type="ECO:0000256" key="1">
    <source>
        <dbReference type="SAM" id="Phobius"/>
    </source>
</evidence>
<reference evidence="2" key="1">
    <citation type="submission" date="2020-06" db="EMBL/GenBank/DDBJ databases">
        <title>Characterization of fructooligosaccharide metabolism and fructooligosaccharide-degrading enzymes in human commensal butyrate producers.</title>
        <authorList>
            <person name="Tanno H."/>
            <person name="Fujii T."/>
            <person name="Hirano K."/>
            <person name="Maeno S."/>
            <person name="Tonozuka T."/>
            <person name="Sakamoto M."/>
            <person name="Ohkuma M."/>
            <person name="Tochio T."/>
            <person name="Endo A."/>
        </authorList>
    </citation>
    <scope>NUCLEOTIDE SEQUENCE</scope>
    <source>
        <strain evidence="2">JCM 17466</strain>
    </source>
</reference>
<keyword evidence="1" id="KW-0472">Membrane</keyword>
<sequence length="159" mass="18666">MREAVIGQISFFGASVLFGGILLAVYDVIRGIRRTWVHKSSWVAAEDLIFWLFVGIASFVFLCRYNQGQLRGFFFLGLLLGMAVYYWKGSRFVLGWMVRIFGWIRRITDRGAALVQKPVVRVRRNIKWKLKKEKQSIKMIFKKGSKRGDFHEEKKKKNR</sequence>
<dbReference type="EMBL" id="BLYI01000038">
    <property type="protein sequence ID" value="GFO85412.1"/>
    <property type="molecule type" value="Genomic_DNA"/>
</dbReference>
<keyword evidence="3" id="KW-1185">Reference proteome</keyword>
<dbReference type="RefSeq" id="WP_201311121.1">
    <property type="nucleotide sequence ID" value="NZ_BLYI01000038.1"/>
</dbReference>
<protein>
    <recommendedName>
        <fullName evidence="4">Spore cortex biosynthesis protein YabQ</fullName>
    </recommendedName>
</protein>
<feature type="transmembrane region" description="Helical" evidence="1">
    <location>
        <begin position="68"/>
        <end position="87"/>
    </location>
</feature>
<name>A0A916Q727_9FIRM</name>
<feature type="transmembrane region" description="Helical" evidence="1">
    <location>
        <begin position="6"/>
        <end position="29"/>
    </location>
</feature>
<dbReference type="Proteomes" id="UP000613208">
    <property type="component" value="Unassembled WGS sequence"/>
</dbReference>
<proteinExistence type="predicted"/>
<dbReference type="InterPro" id="IPR019074">
    <property type="entry name" value="YabQ"/>
</dbReference>
<comment type="caution">
    <text evidence="2">The sequence shown here is derived from an EMBL/GenBank/DDBJ whole genome shotgun (WGS) entry which is preliminary data.</text>
</comment>
<organism evidence="2 3">
    <name type="scientific">Anaerostipes butyraticus</name>
    <dbReference type="NCBI Taxonomy" id="645466"/>
    <lineage>
        <taxon>Bacteria</taxon>
        <taxon>Bacillati</taxon>
        <taxon>Bacillota</taxon>
        <taxon>Clostridia</taxon>
        <taxon>Lachnospirales</taxon>
        <taxon>Lachnospiraceae</taxon>
        <taxon>Anaerostipes</taxon>
    </lineage>
</organism>
<feature type="transmembrane region" description="Helical" evidence="1">
    <location>
        <begin position="41"/>
        <end position="62"/>
    </location>
</feature>
<accession>A0A916Q727</accession>
<dbReference type="NCBIfam" id="TIGR02893">
    <property type="entry name" value="spore_yabQ"/>
    <property type="match status" value="1"/>
</dbReference>
<evidence type="ECO:0000313" key="3">
    <source>
        <dbReference type="Proteomes" id="UP000613208"/>
    </source>
</evidence>
<evidence type="ECO:0000313" key="2">
    <source>
        <dbReference type="EMBL" id="GFO85412.1"/>
    </source>
</evidence>
<evidence type="ECO:0008006" key="4">
    <source>
        <dbReference type="Google" id="ProtNLM"/>
    </source>
</evidence>
<gene>
    <name evidence="2" type="ORF">ANBU17_17590</name>
</gene>
<keyword evidence="1" id="KW-1133">Transmembrane helix</keyword>
<keyword evidence="1" id="KW-0812">Transmembrane</keyword>